<name>A0ABN0SU68_9GAMM</name>
<protein>
    <submittedName>
        <fullName evidence="1">Uncharacterized protein</fullName>
    </submittedName>
</protein>
<dbReference type="RefSeq" id="WP_343985620.1">
    <property type="nucleotide sequence ID" value="NZ_BAAAFM010000001.1"/>
</dbReference>
<organism evidence="1 2">
    <name type="scientific">Kangiella japonica</name>
    <dbReference type="NCBI Taxonomy" id="647384"/>
    <lineage>
        <taxon>Bacteria</taxon>
        <taxon>Pseudomonadati</taxon>
        <taxon>Pseudomonadota</taxon>
        <taxon>Gammaproteobacteria</taxon>
        <taxon>Kangiellales</taxon>
        <taxon>Kangiellaceae</taxon>
        <taxon>Kangiella</taxon>
    </lineage>
</organism>
<evidence type="ECO:0000313" key="2">
    <source>
        <dbReference type="Proteomes" id="UP001501221"/>
    </source>
</evidence>
<keyword evidence="2" id="KW-1185">Reference proteome</keyword>
<comment type="caution">
    <text evidence="1">The sequence shown here is derived from an EMBL/GenBank/DDBJ whole genome shotgun (WGS) entry which is preliminary data.</text>
</comment>
<reference evidence="2" key="1">
    <citation type="journal article" date="2019" name="Int. J. Syst. Evol. Microbiol.">
        <title>The Global Catalogue of Microorganisms (GCM) 10K type strain sequencing project: providing services to taxonomists for standard genome sequencing and annotation.</title>
        <authorList>
            <consortium name="The Broad Institute Genomics Platform"/>
            <consortium name="The Broad Institute Genome Sequencing Center for Infectious Disease"/>
            <person name="Wu L."/>
            <person name="Ma J."/>
        </authorList>
    </citation>
    <scope>NUCLEOTIDE SEQUENCE [LARGE SCALE GENOMIC DNA]</scope>
    <source>
        <strain evidence="2">JCM 16211</strain>
    </source>
</reference>
<gene>
    <name evidence="1" type="ORF">GCM10009123_03490</name>
</gene>
<accession>A0ABN0SU68</accession>
<sequence length="181" mass="21201">MEPDSNSIKVAELQRQATAYKRMGSLNKAIRLLKKSLKLIKKSSVGFDHYSFTKIIPYIQYAGRYSKLEKFVKYKIIPVMEVNNKISFAHQNKQIQEAYYNLKLSQIYDKMRLAAQREGNLTDKERYSTLREETYNKYIVLLASGEESKSNEDIELFEDLFGPDRSTWPRGVKRLINLDDN</sequence>
<dbReference type="EMBL" id="BAAAFM010000001">
    <property type="protein sequence ID" value="GAA0199423.1"/>
    <property type="molecule type" value="Genomic_DNA"/>
</dbReference>
<proteinExistence type="predicted"/>
<evidence type="ECO:0000313" key="1">
    <source>
        <dbReference type="EMBL" id="GAA0199423.1"/>
    </source>
</evidence>
<dbReference type="Proteomes" id="UP001501221">
    <property type="component" value="Unassembled WGS sequence"/>
</dbReference>